<dbReference type="Proteomes" id="UP000002357">
    <property type="component" value="Plasmid pSCL4"/>
</dbReference>
<protein>
    <submittedName>
        <fullName evidence="2">Uncharacterized protein</fullName>
    </submittedName>
</protein>
<proteinExistence type="predicted"/>
<organism evidence="2 3">
    <name type="scientific">Streptomyces clavuligerus</name>
    <dbReference type="NCBI Taxonomy" id="1901"/>
    <lineage>
        <taxon>Bacteria</taxon>
        <taxon>Bacillati</taxon>
        <taxon>Actinomycetota</taxon>
        <taxon>Actinomycetes</taxon>
        <taxon>Kitasatosporales</taxon>
        <taxon>Streptomycetaceae</taxon>
        <taxon>Streptomyces</taxon>
    </lineage>
</organism>
<reference evidence="2 3" key="1">
    <citation type="journal article" date="2010" name="Genome Biol. Evol.">
        <title>The sequence of a 1.8-mb bacterial linear plasmid reveals a rich evolutionary reservoir of secondary metabolic pathways.</title>
        <authorList>
            <person name="Medema M.H."/>
            <person name="Trefzer A."/>
            <person name="Kovalchuk A."/>
            <person name="van den Berg M."/>
            <person name="Mueller U."/>
            <person name="Heijne W."/>
            <person name="Wu L."/>
            <person name="Alam M.T."/>
            <person name="Ronning C.M."/>
            <person name="Nierman W.C."/>
            <person name="Bovenberg R.A.L."/>
            <person name="Breitling R."/>
            <person name="Takano E."/>
        </authorList>
    </citation>
    <scope>NUCLEOTIDE SEQUENCE [LARGE SCALE GENOMIC DNA]</scope>
    <source>
        <strain evidence="3">ATCC 27064 / DSM 738 / JCM 4710 / NBRC 13307 / NCIMB 12785 / NRRL 3585 / VKM Ac-602</strain>
        <plasmid evidence="2">pSCL4</plasmid>
    </source>
</reference>
<feature type="region of interest" description="Disordered" evidence="1">
    <location>
        <begin position="94"/>
        <end position="133"/>
    </location>
</feature>
<evidence type="ECO:0000256" key="1">
    <source>
        <dbReference type="SAM" id="MobiDB-lite"/>
    </source>
</evidence>
<evidence type="ECO:0000313" key="3">
    <source>
        <dbReference type="Proteomes" id="UP000002357"/>
    </source>
</evidence>
<gene>
    <name evidence="2" type="ORF">SCLAV_p0186</name>
</gene>
<dbReference type="AlphaFoldDB" id="D5SID4"/>
<dbReference type="EMBL" id="CM000914">
    <property type="protein sequence ID" value="EFG03677.2"/>
    <property type="molecule type" value="Genomic_DNA"/>
</dbReference>
<name>D5SID4_STRCL</name>
<feature type="compositionally biased region" description="Low complexity" evidence="1">
    <location>
        <begin position="26"/>
        <end position="39"/>
    </location>
</feature>
<keyword evidence="3" id="KW-1185">Reference proteome</keyword>
<sequence length="133" mass="13354">MPVTTSGPVTVGGGVRIIHTGSSPQHSSATTARHSSTSPSRRHPRTCRTTRPVPANASLDPAPLVRSYGQLAGHDQAVALYGTTAERTLHATLEDHQAGFPDGAGSSSGSGGVPRSDECGPVSECGRAGSGGA</sequence>
<keyword evidence="2" id="KW-0614">Plasmid</keyword>
<evidence type="ECO:0000313" key="2">
    <source>
        <dbReference type="EMBL" id="EFG03677.2"/>
    </source>
</evidence>
<geneLocation type="plasmid" evidence="2 3">
    <name>pSCL4</name>
</geneLocation>
<accession>D5SID4</accession>
<feature type="region of interest" description="Disordered" evidence="1">
    <location>
        <begin position="1"/>
        <end position="61"/>
    </location>
</feature>